<evidence type="ECO:0000256" key="7">
    <source>
        <dbReference type="RuleBase" id="RU363032"/>
    </source>
</evidence>
<feature type="transmembrane region" description="Helical" evidence="7">
    <location>
        <begin position="128"/>
        <end position="147"/>
    </location>
</feature>
<keyword evidence="6 7" id="KW-0472">Membrane</keyword>
<dbReference type="FunFam" id="1.10.3720.10:FF:000003">
    <property type="entry name" value="Aliphatic sulfonate ABC transporter permease"/>
    <property type="match status" value="1"/>
</dbReference>
<evidence type="ECO:0000313" key="9">
    <source>
        <dbReference type="EMBL" id="OUJ19500.1"/>
    </source>
</evidence>
<keyword evidence="3" id="KW-1003">Cell membrane</keyword>
<dbReference type="InterPro" id="IPR035906">
    <property type="entry name" value="MetI-like_sf"/>
</dbReference>
<dbReference type="CDD" id="cd06261">
    <property type="entry name" value="TM_PBP2"/>
    <property type="match status" value="1"/>
</dbReference>
<evidence type="ECO:0000256" key="5">
    <source>
        <dbReference type="ARBA" id="ARBA00022989"/>
    </source>
</evidence>
<dbReference type="Proteomes" id="UP000195137">
    <property type="component" value="Unassembled WGS sequence"/>
</dbReference>
<dbReference type="PANTHER" id="PTHR30151">
    <property type="entry name" value="ALKANE SULFONATE ABC TRANSPORTER-RELATED, MEMBRANE SUBUNIT"/>
    <property type="match status" value="1"/>
</dbReference>
<dbReference type="AlphaFoldDB" id="A0A1Y3GE12"/>
<keyword evidence="4 7" id="KW-0812">Transmembrane</keyword>
<dbReference type="GO" id="GO:0005886">
    <property type="term" value="C:plasma membrane"/>
    <property type="evidence" value="ECO:0007669"/>
    <property type="project" value="UniProtKB-SubCell"/>
</dbReference>
<evidence type="ECO:0000256" key="3">
    <source>
        <dbReference type="ARBA" id="ARBA00022475"/>
    </source>
</evidence>
<feature type="transmembrane region" description="Helical" evidence="7">
    <location>
        <begin position="216"/>
        <end position="239"/>
    </location>
</feature>
<comment type="caution">
    <text evidence="9">The sequence shown here is derived from an EMBL/GenBank/DDBJ whole genome shotgun (WGS) entry which is preliminary data.</text>
</comment>
<gene>
    <name evidence="9" type="ORF">AMET1_0171</name>
</gene>
<feature type="transmembrane region" description="Helical" evidence="7">
    <location>
        <begin position="153"/>
        <end position="172"/>
    </location>
</feature>
<evidence type="ECO:0000259" key="8">
    <source>
        <dbReference type="PROSITE" id="PS50928"/>
    </source>
</evidence>
<dbReference type="SUPFAM" id="SSF161098">
    <property type="entry name" value="MetI-like"/>
    <property type="match status" value="1"/>
</dbReference>
<dbReference type="OrthoDB" id="50379at2157"/>
<evidence type="ECO:0000256" key="6">
    <source>
        <dbReference type="ARBA" id="ARBA00023136"/>
    </source>
</evidence>
<evidence type="ECO:0000256" key="4">
    <source>
        <dbReference type="ARBA" id="ARBA00022692"/>
    </source>
</evidence>
<keyword evidence="2 7" id="KW-0813">Transport</keyword>
<evidence type="ECO:0000256" key="2">
    <source>
        <dbReference type="ARBA" id="ARBA00022448"/>
    </source>
</evidence>
<organism evidence="9 10">
    <name type="scientific">Methanonatronarchaeum thermophilum</name>
    <dbReference type="NCBI Taxonomy" id="1927129"/>
    <lineage>
        <taxon>Archaea</taxon>
        <taxon>Methanobacteriati</taxon>
        <taxon>Methanobacteriota</taxon>
        <taxon>Methanonatronarchaeia</taxon>
        <taxon>Methanonatronarchaeales</taxon>
        <taxon>Methanonatronarchaeaceae</taxon>
        <taxon>Methanonatronarchaeum</taxon>
    </lineage>
</organism>
<reference evidence="9 10" key="1">
    <citation type="submission" date="2016-12" db="EMBL/GenBank/DDBJ databases">
        <title>Discovery of methanogenic haloarchaea.</title>
        <authorList>
            <person name="Sorokin D.Y."/>
            <person name="Makarova K.S."/>
            <person name="Abbas B."/>
            <person name="Ferrer M."/>
            <person name="Golyshin P.N."/>
        </authorList>
    </citation>
    <scope>NUCLEOTIDE SEQUENCE [LARGE SCALE GENOMIC DNA]</scope>
    <source>
        <strain evidence="9">AMET1</strain>
    </source>
</reference>
<dbReference type="InterPro" id="IPR000515">
    <property type="entry name" value="MetI-like"/>
</dbReference>
<feature type="transmembrane region" description="Helical" evidence="7">
    <location>
        <begin position="21"/>
        <end position="45"/>
    </location>
</feature>
<feature type="domain" description="ABC transmembrane type-1" evidence="8">
    <location>
        <begin position="87"/>
        <end position="268"/>
    </location>
</feature>
<name>A0A1Y3GE12_9EURY</name>
<protein>
    <submittedName>
        <fullName evidence="9">ABC-type nitrate/sulfonate/bicarbonate transport system permease component</fullName>
    </submittedName>
</protein>
<evidence type="ECO:0000313" key="10">
    <source>
        <dbReference type="Proteomes" id="UP000195137"/>
    </source>
</evidence>
<sequence length="279" mass="30823">MEINKIKTTILQQTKKFRSPLLKTLSILLLILVWHVLVTTARAGIYDIPGFGISSLPTPIETWHGFIDSLFTQQIGPITRYGTILHISYSLGRVLIAFMIALTIGIPLGLAIGYSPTANNMFNPSVHLIRNIPPIAWIPIAIFLIGIGWLRPIFIVFIGVIFPLILNTVYGVQSVDKRLIEIAKTLGASKLQILQKVIIPSALPSIVNGMKIGIGIGWMTIVAAEMLIESRIGIGYFIWERGRIGQYPQMVAGMIMTGIVGLTISKAIEETKNKVIKWQ</sequence>
<dbReference type="EMBL" id="MRZU01000002">
    <property type="protein sequence ID" value="OUJ19500.1"/>
    <property type="molecule type" value="Genomic_DNA"/>
</dbReference>
<dbReference type="GO" id="GO:0055085">
    <property type="term" value="P:transmembrane transport"/>
    <property type="evidence" value="ECO:0007669"/>
    <property type="project" value="InterPro"/>
</dbReference>
<keyword evidence="10" id="KW-1185">Reference proteome</keyword>
<dbReference type="Pfam" id="PF00528">
    <property type="entry name" value="BPD_transp_1"/>
    <property type="match status" value="1"/>
</dbReference>
<keyword evidence="5 7" id="KW-1133">Transmembrane helix</keyword>
<dbReference type="RefSeq" id="WP_086636595.1">
    <property type="nucleotide sequence ID" value="NZ_MRZU01000002.1"/>
</dbReference>
<comment type="subcellular location">
    <subcellularLocation>
        <location evidence="1 7">Cell membrane</location>
        <topology evidence="1 7">Multi-pass membrane protein</topology>
    </subcellularLocation>
</comment>
<dbReference type="PROSITE" id="PS50928">
    <property type="entry name" value="ABC_TM1"/>
    <property type="match status" value="1"/>
</dbReference>
<dbReference type="PANTHER" id="PTHR30151:SF0">
    <property type="entry name" value="ABC TRANSPORTER PERMEASE PROTEIN MJ0413-RELATED"/>
    <property type="match status" value="1"/>
</dbReference>
<comment type="similarity">
    <text evidence="7">Belongs to the binding-protein-dependent transport system permease family.</text>
</comment>
<feature type="transmembrane region" description="Helical" evidence="7">
    <location>
        <begin position="94"/>
        <end position="116"/>
    </location>
</feature>
<dbReference type="Gene3D" id="1.10.3720.10">
    <property type="entry name" value="MetI-like"/>
    <property type="match status" value="1"/>
</dbReference>
<evidence type="ECO:0000256" key="1">
    <source>
        <dbReference type="ARBA" id="ARBA00004651"/>
    </source>
</evidence>
<feature type="transmembrane region" description="Helical" evidence="7">
    <location>
        <begin position="251"/>
        <end position="268"/>
    </location>
</feature>
<proteinExistence type="inferred from homology"/>
<accession>A0A1Y3GE12</accession>